<feature type="domain" description="CBM2" evidence="1">
    <location>
        <begin position="1"/>
        <end position="85"/>
    </location>
</feature>
<accession>A0A8J3PFS0</accession>
<sequence>MISVRVRNTGTAPLAWTVRIQLPQGATVDGDWEADRSGQDGVWTFTPERGDLAPGASLTFGFIGRRGQGDFPVTCTVNGVACQAD</sequence>
<dbReference type="Proteomes" id="UP000660339">
    <property type="component" value="Unassembled WGS sequence"/>
</dbReference>
<dbReference type="GO" id="GO:0005975">
    <property type="term" value="P:carbohydrate metabolic process"/>
    <property type="evidence" value="ECO:0007669"/>
    <property type="project" value="InterPro"/>
</dbReference>
<dbReference type="Pfam" id="PF00553">
    <property type="entry name" value="CBM_2"/>
    <property type="match status" value="1"/>
</dbReference>
<organism evidence="2 3">
    <name type="scientific">Catellatospora methionotrophica</name>
    <dbReference type="NCBI Taxonomy" id="121620"/>
    <lineage>
        <taxon>Bacteria</taxon>
        <taxon>Bacillati</taxon>
        <taxon>Actinomycetota</taxon>
        <taxon>Actinomycetes</taxon>
        <taxon>Micromonosporales</taxon>
        <taxon>Micromonosporaceae</taxon>
        <taxon>Catellatospora</taxon>
    </lineage>
</organism>
<protein>
    <recommendedName>
        <fullName evidence="1">CBM2 domain-containing protein</fullName>
    </recommendedName>
</protein>
<dbReference type="EMBL" id="BONJ01000007">
    <property type="protein sequence ID" value="GIG13526.1"/>
    <property type="molecule type" value="Genomic_DNA"/>
</dbReference>
<dbReference type="SUPFAM" id="SSF49384">
    <property type="entry name" value="Carbohydrate-binding domain"/>
    <property type="match status" value="1"/>
</dbReference>
<evidence type="ECO:0000259" key="1">
    <source>
        <dbReference type="PROSITE" id="PS51173"/>
    </source>
</evidence>
<dbReference type="GO" id="GO:0030247">
    <property type="term" value="F:polysaccharide binding"/>
    <property type="evidence" value="ECO:0007669"/>
    <property type="project" value="UniProtKB-UniRule"/>
</dbReference>
<dbReference type="InterPro" id="IPR012291">
    <property type="entry name" value="CBM2_carb-bd_dom_sf"/>
</dbReference>
<dbReference type="Gene3D" id="2.60.40.290">
    <property type="match status" value="1"/>
</dbReference>
<dbReference type="InterPro" id="IPR001919">
    <property type="entry name" value="CBD2"/>
</dbReference>
<gene>
    <name evidence="2" type="ORF">Cme02nite_18580</name>
</gene>
<dbReference type="AlphaFoldDB" id="A0A8J3PFS0"/>
<comment type="caution">
    <text evidence="2">The sequence shown here is derived from an EMBL/GenBank/DDBJ whole genome shotgun (WGS) entry which is preliminary data.</text>
</comment>
<evidence type="ECO:0000313" key="3">
    <source>
        <dbReference type="Proteomes" id="UP000660339"/>
    </source>
</evidence>
<name>A0A8J3PFS0_9ACTN</name>
<reference evidence="2" key="1">
    <citation type="submission" date="2021-01" db="EMBL/GenBank/DDBJ databases">
        <title>Whole genome shotgun sequence of Catellatospora methionotrophica NBRC 14553.</title>
        <authorList>
            <person name="Komaki H."/>
            <person name="Tamura T."/>
        </authorList>
    </citation>
    <scope>NUCLEOTIDE SEQUENCE</scope>
    <source>
        <strain evidence="2">NBRC 14553</strain>
    </source>
</reference>
<evidence type="ECO:0000313" key="2">
    <source>
        <dbReference type="EMBL" id="GIG13526.1"/>
    </source>
</evidence>
<dbReference type="GO" id="GO:0004553">
    <property type="term" value="F:hydrolase activity, hydrolyzing O-glycosyl compounds"/>
    <property type="evidence" value="ECO:0007669"/>
    <property type="project" value="InterPro"/>
</dbReference>
<dbReference type="PROSITE" id="PS51173">
    <property type="entry name" value="CBM2"/>
    <property type="match status" value="1"/>
</dbReference>
<keyword evidence="3" id="KW-1185">Reference proteome</keyword>
<proteinExistence type="predicted"/>
<dbReference type="SMART" id="SM00637">
    <property type="entry name" value="CBD_II"/>
    <property type="match status" value="1"/>
</dbReference>
<dbReference type="InterPro" id="IPR008965">
    <property type="entry name" value="CBM2/CBM3_carb-bd_dom_sf"/>
</dbReference>